<evidence type="ECO:0000313" key="2">
    <source>
        <dbReference type="Proteomes" id="UP001234178"/>
    </source>
</evidence>
<keyword evidence="2" id="KW-1185">Reference proteome</keyword>
<gene>
    <name evidence="1" type="ORF">OUZ56_007902</name>
</gene>
<dbReference type="Proteomes" id="UP001234178">
    <property type="component" value="Unassembled WGS sequence"/>
</dbReference>
<name>A0ABR0ABC7_9CRUS</name>
<protein>
    <submittedName>
        <fullName evidence="1">Uncharacterized protein</fullName>
    </submittedName>
</protein>
<reference evidence="1 2" key="1">
    <citation type="journal article" date="2023" name="Nucleic Acids Res.">
        <title>The hologenome of Daphnia magna reveals possible DNA methylation and microbiome-mediated evolution of the host genome.</title>
        <authorList>
            <person name="Chaturvedi A."/>
            <person name="Li X."/>
            <person name="Dhandapani V."/>
            <person name="Marshall H."/>
            <person name="Kissane S."/>
            <person name="Cuenca-Cambronero M."/>
            <person name="Asole G."/>
            <person name="Calvet F."/>
            <person name="Ruiz-Romero M."/>
            <person name="Marangio P."/>
            <person name="Guigo R."/>
            <person name="Rago D."/>
            <person name="Mirbahai L."/>
            <person name="Eastwood N."/>
            <person name="Colbourne J.K."/>
            <person name="Zhou J."/>
            <person name="Mallon E."/>
            <person name="Orsini L."/>
        </authorList>
    </citation>
    <scope>NUCLEOTIDE SEQUENCE [LARGE SCALE GENOMIC DNA]</scope>
    <source>
        <strain evidence="1">LRV0_1</strain>
    </source>
</reference>
<proteinExistence type="predicted"/>
<comment type="caution">
    <text evidence="1">The sequence shown here is derived from an EMBL/GenBank/DDBJ whole genome shotgun (WGS) entry which is preliminary data.</text>
</comment>
<dbReference type="EMBL" id="JAOYFB010000037">
    <property type="protein sequence ID" value="KAK4022436.1"/>
    <property type="molecule type" value="Genomic_DNA"/>
</dbReference>
<organism evidence="1 2">
    <name type="scientific">Daphnia magna</name>
    <dbReference type="NCBI Taxonomy" id="35525"/>
    <lineage>
        <taxon>Eukaryota</taxon>
        <taxon>Metazoa</taxon>
        <taxon>Ecdysozoa</taxon>
        <taxon>Arthropoda</taxon>
        <taxon>Crustacea</taxon>
        <taxon>Branchiopoda</taxon>
        <taxon>Diplostraca</taxon>
        <taxon>Cladocera</taxon>
        <taxon>Anomopoda</taxon>
        <taxon>Daphniidae</taxon>
        <taxon>Daphnia</taxon>
    </lineage>
</organism>
<sequence>MSWAVASAKQETSFFPSWTFLQHFQLNGDASIPYNVEVLDGQIVYFFVILLKIVNPGQRQATGDDGTLALPSLLFHDNAPSISYVP</sequence>
<accession>A0ABR0ABC7</accession>
<evidence type="ECO:0000313" key="1">
    <source>
        <dbReference type="EMBL" id="KAK4022436.1"/>
    </source>
</evidence>